<dbReference type="GO" id="GO:0008987">
    <property type="term" value="F:quinolinate synthetase A activity"/>
    <property type="evidence" value="ECO:0007669"/>
    <property type="project" value="InterPro"/>
</dbReference>
<reference evidence="10" key="1">
    <citation type="submission" date="2019-03" db="EMBL/GenBank/DDBJ databases">
        <authorList>
            <person name="Hao L."/>
        </authorList>
    </citation>
    <scope>NUCLEOTIDE SEQUENCE</scope>
</reference>
<evidence type="ECO:0000256" key="2">
    <source>
        <dbReference type="ARBA" id="ARBA00005065"/>
    </source>
</evidence>
<keyword evidence="8" id="KW-0408">Iron</keyword>
<dbReference type="GO" id="GO:0005829">
    <property type="term" value="C:cytosol"/>
    <property type="evidence" value="ECO:0007669"/>
    <property type="project" value="TreeGrafter"/>
</dbReference>
<dbReference type="GO" id="GO:0034628">
    <property type="term" value="P:'de novo' NAD+ biosynthetic process from L-aspartate"/>
    <property type="evidence" value="ECO:0007669"/>
    <property type="project" value="TreeGrafter"/>
</dbReference>
<evidence type="ECO:0000256" key="1">
    <source>
        <dbReference type="ARBA" id="ARBA00001966"/>
    </source>
</evidence>
<dbReference type="NCBIfam" id="NF006878">
    <property type="entry name" value="PRK09375.1-2"/>
    <property type="match status" value="1"/>
</dbReference>
<organism evidence="10">
    <name type="scientific">anaerobic digester metagenome</name>
    <dbReference type="NCBI Taxonomy" id="1263854"/>
    <lineage>
        <taxon>unclassified sequences</taxon>
        <taxon>metagenomes</taxon>
        <taxon>ecological metagenomes</taxon>
    </lineage>
</organism>
<evidence type="ECO:0000256" key="5">
    <source>
        <dbReference type="ARBA" id="ARBA00022642"/>
    </source>
</evidence>
<dbReference type="EC" id="2.5.1.72" evidence="3"/>
<evidence type="ECO:0000256" key="6">
    <source>
        <dbReference type="ARBA" id="ARBA00022679"/>
    </source>
</evidence>
<dbReference type="Pfam" id="PF02445">
    <property type="entry name" value="NadA"/>
    <property type="match status" value="1"/>
</dbReference>
<dbReference type="AlphaFoldDB" id="A0A485LTP3"/>
<comment type="cofactor">
    <cofactor evidence="1">
        <name>[4Fe-4S] cluster</name>
        <dbReference type="ChEBI" id="CHEBI:49883"/>
    </cofactor>
</comment>
<evidence type="ECO:0000256" key="3">
    <source>
        <dbReference type="ARBA" id="ARBA00012669"/>
    </source>
</evidence>
<dbReference type="InterPro" id="IPR003473">
    <property type="entry name" value="NadA"/>
</dbReference>
<evidence type="ECO:0000256" key="8">
    <source>
        <dbReference type="ARBA" id="ARBA00023004"/>
    </source>
</evidence>
<evidence type="ECO:0000256" key="7">
    <source>
        <dbReference type="ARBA" id="ARBA00022723"/>
    </source>
</evidence>
<keyword evidence="7" id="KW-0479">Metal-binding</keyword>
<evidence type="ECO:0000256" key="4">
    <source>
        <dbReference type="ARBA" id="ARBA00022485"/>
    </source>
</evidence>
<protein>
    <recommendedName>
        <fullName evidence="3">quinolinate synthase</fullName>
        <ecNumber evidence="3">2.5.1.72</ecNumber>
    </recommendedName>
</protein>
<dbReference type="EMBL" id="CAADRM010000004">
    <property type="protein sequence ID" value="VFU11282.1"/>
    <property type="molecule type" value="Genomic_DNA"/>
</dbReference>
<evidence type="ECO:0000313" key="10">
    <source>
        <dbReference type="EMBL" id="VFU11282.1"/>
    </source>
</evidence>
<dbReference type="InterPro" id="IPR023066">
    <property type="entry name" value="Quinolinate_synth_type2"/>
</dbReference>
<evidence type="ECO:0000256" key="9">
    <source>
        <dbReference type="ARBA" id="ARBA00023014"/>
    </source>
</evidence>
<dbReference type="Gene3D" id="3.40.50.10800">
    <property type="entry name" value="NadA-like"/>
    <property type="match status" value="3"/>
</dbReference>
<dbReference type="UniPathway" id="UPA00253">
    <property type="reaction ID" value="UER00327"/>
</dbReference>
<dbReference type="GO" id="GO:0051539">
    <property type="term" value="F:4 iron, 4 sulfur cluster binding"/>
    <property type="evidence" value="ECO:0007669"/>
    <property type="project" value="UniProtKB-KW"/>
</dbReference>
<dbReference type="InterPro" id="IPR036094">
    <property type="entry name" value="NadA_sf"/>
</dbReference>
<proteinExistence type="inferred from homology"/>
<dbReference type="GO" id="GO:0046872">
    <property type="term" value="F:metal ion binding"/>
    <property type="evidence" value="ECO:0007669"/>
    <property type="project" value="UniProtKB-KW"/>
</dbReference>
<name>A0A485LTP3_9ZZZZ</name>
<comment type="pathway">
    <text evidence="2">Cofactor biosynthesis; NAD(+) biosynthesis; quinolinate from iminoaspartate: step 1/1.</text>
</comment>
<gene>
    <name evidence="10" type="primary">nadA</name>
    <name evidence="10" type="ORF">SCFA_1010011</name>
</gene>
<keyword evidence="9" id="KW-0411">Iron-sulfur</keyword>
<keyword evidence="5" id="KW-0662">Pyridine nucleotide biosynthesis</keyword>
<keyword evidence="6 10" id="KW-0808">Transferase</keyword>
<dbReference type="PANTHER" id="PTHR30573:SF0">
    <property type="entry name" value="QUINOLINATE SYNTHASE, CHLOROPLASTIC"/>
    <property type="match status" value="1"/>
</dbReference>
<keyword evidence="4" id="KW-0004">4Fe-4S</keyword>
<dbReference type="HAMAP" id="MF_00568">
    <property type="entry name" value="NadA_type2"/>
    <property type="match status" value="1"/>
</dbReference>
<sequence>MSQSSLVSEIIRLKKERKAVILAHNYQLPEVQDIADFVGDSLGLSIEAATTDAKTIIFCGVHFMAETAKILSPGKTVLLPDLNAGCPMADMITARDVQELRRQYPGHTFLCYVNTSAAVKAECDLCCTSANARSMVRDIASSGGKVVFVPDKHLAGYAADSTGCDIVAWQGFCPTHARITPEDVLRQKERHPEAVVLAHPECSPEVRGLAREVVSTEIMCHYAHNMNAGEFIIATEIGILHRLRKENPAKRFYPASEEALCPNMKLTTLEKIRLSLEEMLHPVTLDRDTLFRAKKCIRRMLEYRS</sequence>
<dbReference type="SUPFAM" id="SSF142754">
    <property type="entry name" value="NadA-like"/>
    <property type="match status" value="1"/>
</dbReference>
<dbReference type="NCBIfam" id="TIGR00550">
    <property type="entry name" value="nadA"/>
    <property type="match status" value="1"/>
</dbReference>
<accession>A0A485LTP3</accession>
<dbReference type="PANTHER" id="PTHR30573">
    <property type="entry name" value="QUINOLINATE SYNTHETASE A"/>
    <property type="match status" value="1"/>
</dbReference>